<feature type="transmembrane region" description="Helical" evidence="1">
    <location>
        <begin position="7"/>
        <end position="25"/>
    </location>
</feature>
<dbReference type="InterPro" id="IPR045584">
    <property type="entry name" value="Pilin-like"/>
</dbReference>
<evidence type="ECO:0000313" key="2">
    <source>
        <dbReference type="EMBL" id="QOP46070.1"/>
    </source>
</evidence>
<dbReference type="Gene3D" id="3.30.700.10">
    <property type="entry name" value="Glycoprotein, Type 4 Pilin"/>
    <property type="match status" value="1"/>
</dbReference>
<dbReference type="NCBIfam" id="TIGR02532">
    <property type="entry name" value="IV_pilin_GFxxxE"/>
    <property type="match status" value="1"/>
</dbReference>
<keyword evidence="3" id="KW-1185">Reference proteome</keyword>
<keyword evidence="1" id="KW-1133">Transmembrane helix</keyword>
<proteinExistence type="predicted"/>
<dbReference type="RefSeq" id="WP_193110186.1">
    <property type="nucleotide sequence ID" value="NZ_CP041406.1"/>
</dbReference>
<dbReference type="KEGG" id="spal:FM071_07095"/>
<name>A0A7M1B8M4_9BACT</name>
<evidence type="ECO:0000256" key="1">
    <source>
        <dbReference type="SAM" id="Phobius"/>
    </source>
</evidence>
<evidence type="ECO:0000313" key="3">
    <source>
        <dbReference type="Proteomes" id="UP000593580"/>
    </source>
</evidence>
<keyword evidence="1" id="KW-0472">Membrane</keyword>
<accession>A0A7M1B8M4</accession>
<gene>
    <name evidence="2" type="ORF">FM071_07095</name>
</gene>
<dbReference type="InterPro" id="IPR012902">
    <property type="entry name" value="N_methyl_site"/>
</dbReference>
<dbReference type="SUPFAM" id="SSF54523">
    <property type="entry name" value="Pili subunits"/>
    <property type="match status" value="1"/>
</dbReference>
<dbReference type="Proteomes" id="UP000593580">
    <property type="component" value="Chromosome"/>
</dbReference>
<keyword evidence="1" id="KW-0812">Transmembrane</keyword>
<organism evidence="2 3">
    <name type="scientific">Sulfurimonas paralvinellae</name>
    <dbReference type="NCBI Taxonomy" id="317658"/>
    <lineage>
        <taxon>Bacteria</taxon>
        <taxon>Pseudomonadati</taxon>
        <taxon>Campylobacterota</taxon>
        <taxon>Epsilonproteobacteria</taxon>
        <taxon>Campylobacterales</taxon>
        <taxon>Sulfurimonadaceae</taxon>
        <taxon>Sulfurimonas</taxon>
    </lineage>
</organism>
<sequence length="219" mass="23949">MKKAFTLLELVFVIVVIGILAALILPRTKTNPVQEAAVQVLSHIRYTQHLALVDDKYNDSDANWYMGRWQIVFGNNNNFANNKPAYTIFADSGAYSGDPKESEVAVDPQNPNLIMTGGYNNTVALDYNNAGFKGMKELNLGEKYGITNISFSGGCNIGMRISFDYLGRPFTGDQSTMTGPYSAATQRLITSDCNISLTDGTETATVQISPETGYAKVIF</sequence>
<dbReference type="AlphaFoldDB" id="A0A7M1B8M4"/>
<reference evidence="2 3" key="1">
    <citation type="submission" date="2019-07" db="EMBL/GenBank/DDBJ databases">
        <title>Sulfurimonas paralvinellae sp. nov., a novel mesophilic, hydrogen- and sulfur-oxidizing chemolithoautotroph within the Epsilonproteo- bacteria isolated from a deep-sea hydrothermal vent polychaete nest, reclassification of Thiomicrospira denitrificans as Sulfurimonas denitrificans comb. nov. and emended description of the genus Sulfurimonas.</title>
        <authorList>
            <person name="Wang S."/>
            <person name="Jiang L."/>
            <person name="Shao Z."/>
        </authorList>
    </citation>
    <scope>NUCLEOTIDE SEQUENCE [LARGE SCALE GENOMIC DNA]</scope>
    <source>
        <strain evidence="2 3">GO25</strain>
    </source>
</reference>
<dbReference type="EMBL" id="CP041406">
    <property type="protein sequence ID" value="QOP46070.1"/>
    <property type="molecule type" value="Genomic_DNA"/>
</dbReference>
<protein>
    <submittedName>
        <fullName evidence="2">Type II secretion system protein</fullName>
    </submittedName>
</protein>